<proteinExistence type="predicted"/>
<keyword evidence="2" id="KW-1185">Reference proteome</keyword>
<gene>
    <name evidence="1" type="ORF">OFLC_LOCUS13650</name>
</gene>
<reference evidence="3" key="1">
    <citation type="submission" date="2016-06" db="UniProtKB">
        <authorList>
            <consortium name="WormBaseParasite"/>
        </authorList>
    </citation>
    <scope>IDENTIFICATION</scope>
</reference>
<evidence type="ECO:0000313" key="2">
    <source>
        <dbReference type="Proteomes" id="UP000267606"/>
    </source>
</evidence>
<dbReference type="AlphaFoldDB" id="A0A183I1N8"/>
<accession>A0A183I1N8</accession>
<reference evidence="1 2" key="2">
    <citation type="submission" date="2018-11" db="EMBL/GenBank/DDBJ databases">
        <authorList>
            <consortium name="Pathogen Informatics"/>
        </authorList>
    </citation>
    <scope>NUCLEOTIDE SEQUENCE [LARGE SCALE GENOMIC DNA]</scope>
</reference>
<dbReference type="EMBL" id="UZAJ01040315">
    <property type="protein sequence ID" value="VDP14300.1"/>
    <property type="molecule type" value="Genomic_DNA"/>
</dbReference>
<evidence type="ECO:0000313" key="1">
    <source>
        <dbReference type="EMBL" id="VDP14300.1"/>
    </source>
</evidence>
<dbReference type="Proteomes" id="UP000267606">
    <property type="component" value="Unassembled WGS sequence"/>
</dbReference>
<sequence>MSDSTLNMEDVEDEAKNEDLVRDYLLHQLQLNLLNTNLRDKTYAEAVEELMESKRTMQELEDDVARKFSALNEQYKQINGKFLAPLIYFSLFQ</sequence>
<protein>
    <submittedName>
        <fullName evidence="1 3">Uncharacterized protein</fullName>
    </submittedName>
</protein>
<name>A0A183I1N8_9BILA</name>
<organism evidence="3">
    <name type="scientific">Onchocerca flexuosa</name>
    <dbReference type="NCBI Taxonomy" id="387005"/>
    <lineage>
        <taxon>Eukaryota</taxon>
        <taxon>Metazoa</taxon>
        <taxon>Ecdysozoa</taxon>
        <taxon>Nematoda</taxon>
        <taxon>Chromadorea</taxon>
        <taxon>Rhabditida</taxon>
        <taxon>Spirurina</taxon>
        <taxon>Spiruromorpha</taxon>
        <taxon>Filarioidea</taxon>
        <taxon>Onchocercidae</taxon>
        <taxon>Onchocerca</taxon>
    </lineage>
</organism>
<evidence type="ECO:0000313" key="3">
    <source>
        <dbReference type="WBParaSite" id="OFLC_0001365101-mRNA-1"/>
    </source>
</evidence>
<dbReference type="WBParaSite" id="OFLC_0001365101-mRNA-1">
    <property type="protein sequence ID" value="OFLC_0001365101-mRNA-1"/>
    <property type="gene ID" value="OFLC_0001365101"/>
</dbReference>